<evidence type="ECO:0000256" key="1">
    <source>
        <dbReference type="SAM" id="MobiDB-lite"/>
    </source>
</evidence>
<keyword evidence="3" id="KW-1185">Reference proteome</keyword>
<feature type="region of interest" description="Disordered" evidence="1">
    <location>
        <begin position="36"/>
        <end position="74"/>
    </location>
</feature>
<feature type="compositionally biased region" description="Pro residues" evidence="1">
    <location>
        <begin position="58"/>
        <end position="70"/>
    </location>
</feature>
<dbReference type="EMBL" id="CAKKNE010000001">
    <property type="protein sequence ID" value="CAH0365580.1"/>
    <property type="molecule type" value="Genomic_DNA"/>
</dbReference>
<protein>
    <submittedName>
        <fullName evidence="2">Uncharacterized protein</fullName>
    </submittedName>
</protein>
<evidence type="ECO:0000313" key="3">
    <source>
        <dbReference type="Proteomes" id="UP000789595"/>
    </source>
</evidence>
<accession>A0A8J2WES4</accession>
<organism evidence="2 3">
    <name type="scientific">Pelagomonas calceolata</name>
    <dbReference type="NCBI Taxonomy" id="35677"/>
    <lineage>
        <taxon>Eukaryota</taxon>
        <taxon>Sar</taxon>
        <taxon>Stramenopiles</taxon>
        <taxon>Ochrophyta</taxon>
        <taxon>Pelagophyceae</taxon>
        <taxon>Pelagomonadales</taxon>
        <taxon>Pelagomonadaceae</taxon>
        <taxon>Pelagomonas</taxon>
    </lineage>
</organism>
<reference evidence="2" key="1">
    <citation type="submission" date="2021-11" db="EMBL/GenBank/DDBJ databases">
        <authorList>
            <consortium name="Genoscope - CEA"/>
            <person name="William W."/>
        </authorList>
    </citation>
    <scope>NUCLEOTIDE SEQUENCE</scope>
</reference>
<name>A0A8J2WES4_9STRA</name>
<dbReference type="Proteomes" id="UP000789595">
    <property type="component" value="Unassembled WGS sequence"/>
</dbReference>
<sequence length="273" mass="29693">MTSWTCDKCTYVHSDAEAQFLCCAICSAPKLAEAEAPAAAPPPPTPATRPARENGAVPPRPRPQPVLRPPPAKRHRAAARKSSVYLIPSEAAHAALKERFPRARKALAALKWGGLLHATMLRFDDIDGAHRDLERIANDASAAGVRALNGRAFRLPAQCWDNRGGVAALARPGDMGAVLEAMLDTLRNALPTMRRGAFRVHRLRDIHITLPGYSDKAVLIGAVDAWDLALVETSSAKDLRVVRRWHLVCVPEPPEPPRPSAEELRAARLARLT</sequence>
<gene>
    <name evidence="2" type="ORF">PECAL_1P20260</name>
</gene>
<evidence type="ECO:0000313" key="2">
    <source>
        <dbReference type="EMBL" id="CAH0365580.1"/>
    </source>
</evidence>
<proteinExistence type="predicted"/>
<dbReference type="AlphaFoldDB" id="A0A8J2WES4"/>
<comment type="caution">
    <text evidence="2">The sequence shown here is derived from an EMBL/GenBank/DDBJ whole genome shotgun (WGS) entry which is preliminary data.</text>
</comment>